<dbReference type="EMBL" id="LRQB01000062">
    <property type="protein sequence ID" value="KXA19771.1"/>
    <property type="molecule type" value="Genomic_DNA"/>
</dbReference>
<protein>
    <submittedName>
        <fullName evidence="1">Uncharacterized protein</fullName>
    </submittedName>
</protein>
<dbReference type="RefSeq" id="WP_230953088.1">
    <property type="nucleotide sequence ID" value="NZ_KQ956867.1"/>
</dbReference>
<proteinExistence type="predicted"/>
<comment type="caution">
    <text evidence="1">The sequence shown here is derived from an EMBL/GenBank/DDBJ whole genome shotgun (WGS) entry which is preliminary data.</text>
</comment>
<evidence type="ECO:0000313" key="2">
    <source>
        <dbReference type="Proteomes" id="UP000070687"/>
    </source>
</evidence>
<name>A0A133NU12_GARVA</name>
<sequence>MMSKAKSYFWGFVVFVIIAGLCYCVQHNGSFSGVRNALNIKPDLNAISEKCNLPIKHSYALGGAKAIVKIGTGDAFEKDASCVLNEFPSAEKNRKKLENILYKNGSPFDMSDDNHIFIVGDPCSVIIFPTTAGDVMIVGDASNLSHIDNNSLMAGLMKDVSSNYGE</sequence>
<reference evidence="1 2" key="1">
    <citation type="submission" date="2016-01" db="EMBL/GenBank/DDBJ databases">
        <authorList>
            <person name="Oliw E.H."/>
        </authorList>
    </citation>
    <scope>NUCLEOTIDE SEQUENCE [LARGE SCALE GENOMIC DNA]</scope>
    <source>
        <strain evidence="1 2">PSS_7772B</strain>
    </source>
</reference>
<accession>A0A133NU12</accession>
<dbReference type="AlphaFoldDB" id="A0A133NU12"/>
<gene>
    <name evidence="1" type="ORF">HMPREF3208_00977</name>
</gene>
<evidence type="ECO:0000313" key="1">
    <source>
        <dbReference type="EMBL" id="KXA19771.1"/>
    </source>
</evidence>
<organism evidence="1 2">
    <name type="scientific">Gardnerella vaginalis</name>
    <dbReference type="NCBI Taxonomy" id="2702"/>
    <lineage>
        <taxon>Bacteria</taxon>
        <taxon>Bacillati</taxon>
        <taxon>Actinomycetota</taxon>
        <taxon>Actinomycetes</taxon>
        <taxon>Bifidobacteriales</taxon>
        <taxon>Bifidobacteriaceae</taxon>
        <taxon>Gardnerella</taxon>
    </lineage>
</organism>
<dbReference type="Proteomes" id="UP000070687">
    <property type="component" value="Unassembled WGS sequence"/>
</dbReference>
<dbReference type="PATRIC" id="fig|2702.100.peg.959"/>